<dbReference type="InterPro" id="IPR034291">
    <property type="entry name" value="TMP_synthase"/>
</dbReference>
<evidence type="ECO:0000256" key="1">
    <source>
        <dbReference type="ARBA" id="ARBA00005165"/>
    </source>
</evidence>
<name>A0ABV5J5V3_9BACT</name>
<feature type="binding site" evidence="9">
    <location>
        <position position="71"/>
    </location>
    <ligand>
        <name>Mg(2+)</name>
        <dbReference type="ChEBI" id="CHEBI:18420"/>
    </ligand>
</feature>
<dbReference type="CDD" id="cd00564">
    <property type="entry name" value="TMP_TenI"/>
    <property type="match status" value="1"/>
</dbReference>
<evidence type="ECO:0000256" key="2">
    <source>
        <dbReference type="ARBA" id="ARBA00022679"/>
    </source>
</evidence>
<proteinExistence type="inferred from homology"/>
<dbReference type="GO" id="GO:0004789">
    <property type="term" value="F:thiamine-phosphate diphosphorylase activity"/>
    <property type="evidence" value="ECO:0007669"/>
    <property type="project" value="UniProtKB-EC"/>
</dbReference>
<dbReference type="PANTHER" id="PTHR20857">
    <property type="entry name" value="THIAMINE-PHOSPHATE PYROPHOSPHORYLASE"/>
    <property type="match status" value="1"/>
</dbReference>
<reference evidence="13 14" key="1">
    <citation type="submission" date="2024-09" db="EMBL/GenBank/DDBJ databases">
        <authorList>
            <person name="Sun Q."/>
            <person name="Mori K."/>
        </authorList>
    </citation>
    <scope>NUCLEOTIDE SEQUENCE [LARGE SCALE GENOMIC DNA]</scope>
    <source>
        <strain evidence="13 14">CECT 7682</strain>
    </source>
</reference>
<evidence type="ECO:0000256" key="5">
    <source>
        <dbReference type="ARBA" id="ARBA00022977"/>
    </source>
</evidence>
<evidence type="ECO:0000256" key="3">
    <source>
        <dbReference type="ARBA" id="ARBA00022723"/>
    </source>
</evidence>
<keyword evidence="14" id="KW-1185">Reference proteome</keyword>
<feature type="binding site" evidence="9">
    <location>
        <position position="70"/>
    </location>
    <ligand>
        <name>4-amino-2-methyl-5-(diphosphooxymethyl)pyrimidine</name>
        <dbReference type="ChEBI" id="CHEBI:57841"/>
    </ligand>
</feature>
<comment type="catalytic activity">
    <reaction evidence="7 9 10">
        <text>2-(2-carboxy-4-methylthiazol-5-yl)ethyl phosphate + 4-amino-2-methyl-5-(diphosphooxymethyl)pyrimidine + 2 H(+) = thiamine phosphate + CO2 + diphosphate</text>
        <dbReference type="Rhea" id="RHEA:47848"/>
        <dbReference type="ChEBI" id="CHEBI:15378"/>
        <dbReference type="ChEBI" id="CHEBI:16526"/>
        <dbReference type="ChEBI" id="CHEBI:33019"/>
        <dbReference type="ChEBI" id="CHEBI:37575"/>
        <dbReference type="ChEBI" id="CHEBI:57841"/>
        <dbReference type="ChEBI" id="CHEBI:62890"/>
        <dbReference type="EC" id="2.5.1.3"/>
    </reaction>
</comment>
<dbReference type="InterPro" id="IPR013785">
    <property type="entry name" value="Aldolase_TIM"/>
</dbReference>
<comment type="caution">
    <text evidence="9">Lacks conserved residue(s) required for the propagation of feature annotation.</text>
</comment>
<dbReference type="InterPro" id="IPR022998">
    <property type="entry name" value="ThiamineP_synth_TenI"/>
</dbReference>
<dbReference type="Gene3D" id="3.20.20.70">
    <property type="entry name" value="Aldolase class I"/>
    <property type="match status" value="1"/>
</dbReference>
<feature type="binding site" evidence="9">
    <location>
        <begin position="134"/>
        <end position="136"/>
    </location>
    <ligand>
        <name>2-[(2R,5Z)-2-carboxy-4-methylthiazol-5(2H)-ylidene]ethyl phosphate</name>
        <dbReference type="ChEBI" id="CHEBI:62899"/>
    </ligand>
</feature>
<feature type="binding site" evidence="9">
    <location>
        <begin position="38"/>
        <end position="42"/>
    </location>
    <ligand>
        <name>4-amino-2-methyl-5-(diphosphooxymethyl)pyrimidine</name>
        <dbReference type="ChEBI" id="CHEBI:57841"/>
    </ligand>
</feature>
<protein>
    <recommendedName>
        <fullName evidence="9">Thiamine-phosphate synthase</fullName>
        <shortName evidence="9">TP synthase</shortName>
        <shortName evidence="9">TPS</shortName>
        <ecNumber evidence="9">2.5.1.3</ecNumber>
    </recommendedName>
    <alternativeName>
        <fullName evidence="9">Thiamine-phosphate pyrophosphorylase</fullName>
        <shortName evidence="9">TMP pyrophosphorylase</shortName>
        <shortName evidence="9">TMP-PPase</shortName>
    </alternativeName>
</protein>
<comment type="function">
    <text evidence="9">Condenses 4-methyl-5-(beta-hydroxyethyl)thiazole monophosphate (THZ-P) and 2-methyl-4-amino-5-hydroxymethyl pyrimidine pyrophosphate (HMP-PP) to form thiamine monophosphate (TMP).</text>
</comment>
<comment type="catalytic activity">
    <reaction evidence="8 9 10">
        <text>2-[(2R,5Z)-2-carboxy-4-methylthiazol-5(2H)-ylidene]ethyl phosphate + 4-amino-2-methyl-5-(diphosphooxymethyl)pyrimidine + 2 H(+) = thiamine phosphate + CO2 + diphosphate</text>
        <dbReference type="Rhea" id="RHEA:47844"/>
        <dbReference type="ChEBI" id="CHEBI:15378"/>
        <dbReference type="ChEBI" id="CHEBI:16526"/>
        <dbReference type="ChEBI" id="CHEBI:33019"/>
        <dbReference type="ChEBI" id="CHEBI:37575"/>
        <dbReference type="ChEBI" id="CHEBI:57841"/>
        <dbReference type="ChEBI" id="CHEBI:62899"/>
        <dbReference type="EC" id="2.5.1.3"/>
    </reaction>
</comment>
<dbReference type="SUPFAM" id="SSF51391">
    <property type="entry name" value="Thiamin phosphate synthase"/>
    <property type="match status" value="1"/>
</dbReference>
<comment type="similarity">
    <text evidence="9 10">Belongs to the thiamine-phosphate synthase family.</text>
</comment>
<dbReference type="Proteomes" id="UP001589654">
    <property type="component" value="Unassembled WGS sequence"/>
</dbReference>
<dbReference type="Pfam" id="PF02581">
    <property type="entry name" value="TMP-TENI"/>
    <property type="match status" value="1"/>
</dbReference>
<feature type="binding site" evidence="9">
    <location>
        <position position="90"/>
    </location>
    <ligand>
        <name>Mg(2+)</name>
        <dbReference type="ChEBI" id="CHEBI:18420"/>
    </ligand>
</feature>
<sequence length="217" mass="24370">MKYRQISVLHYITPNLDHQDDYLKDISNACQNGVEWVQLRMKNYPKDLVLSTGMQAKKICDHFNAKLIINDYPEIANYVGAYGVHVGKEDEAVVEIKKRYGNKLKIGATANTFEDIEAAAPFVDYIGLGPLRFTATKEKLSPVLGLEGYREIIEKCTNQGIDLPVIGIGGIRLEDMDDLKKTGLHGVAVSGLIYQSSHNQDTIQQIKNKFAYVEYSQ</sequence>
<comment type="pathway">
    <text evidence="1 9 11">Cofactor biosynthesis; thiamine diphosphate biosynthesis; thiamine phosphate from 4-amino-2-methyl-5-diphosphomethylpyrimidine and 4-methyl-5-(2-phosphoethyl)-thiazole: step 1/1.</text>
</comment>
<comment type="catalytic activity">
    <reaction evidence="6 9 10">
        <text>4-methyl-5-(2-phosphooxyethyl)-thiazole + 4-amino-2-methyl-5-(diphosphooxymethyl)pyrimidine + H(+) = thiamine phosphate + diphosphate</text>
        <dbReference type="Rhea" id="RHEA:22328"/>
        <dbReference type="ChEBI" id="CHEBI:15378"/>
        <dbReference type="ChEBI" id="CHEBI:33019"/>
        <dbReference type="ChEBI" id="CHEBI:37575"/>
        <dbReference type="ChEBI" id="CHEBI:57841"/>
        <dbReference type="ChEBI" id="CHEBI:58296"/>
        <dbReference type="EC" id="2.5.1.3"/>
    </reaction>
</comment>
<feature type="domain" description="Thiamine phosphate synthase/TenI" evidence="12">
    <location>
        <begin position="10"/>
        <end position="190"/>
    </location>
</feature>
<dbReference type="RefSeq" id="WP_290249463.1">
    <property type="nucleotide sequence ID" value="NZ_JAUFQT010000002.1"/>
</dbReference>
<keyword evidence="5 9" id="KW-0784">Thiamine biosynthesis</keyword>
<evidence type="ECO:0000313" key="13">
    <source>
        <dbReference type="EMBL" id="MFB9212051.1"/>
    </source>
</evidence>
<dbReference type="EMBL" id="JBHMEW010000057">
    <property type="protein sequence ID" value="MFB9212051.1"/>
    <property type="molecule type" value="Genomic_DNA"/>
</dbReference>
<comment type="caution">
    <text evidence="13">The sequence shown here is derived from an EMBL/GenBank/DDBJ whole genome shotgun (WGS) entry which is preliminary data.</text>
</comment>
<keyword evidence="4 9" id="KW-0460">Magnesium</keyword>
<feature type="binding site" evidence="9">
    <location>
        <position position="170"/>
    </location>
    <ligand>
        <name>2-[(2R,5Z)-2-carboxy-4-methylthiazol-5(2H)-ylidene]ethyl phosphate</name>
        <dbReference type="ChEBI" id="CHEBI:62899"/>
    </ligand>
</feature>
<feature type="binding site" evidence="9">
    <location>
        <position position="109"/>
    </location>
    <ligand>
        <name>4-amino-2-methyl-5-(diphosphooxymethyl)pyrimidine</name>
        <dbReference type="ChEBI" id="CHEBI:57841"/>
    </ligand>
</feature>
<evidence type="ECO:0000256" key="9">
    <source>
        <dbReference type="HAMAP-Rule" id="MF_00097"/>
    </source>
</evidence>
<keyword evidence="3 9" id="KW-0479">Metal-binding</keyword>
<evidence type="ECO:0000259" key="12">
    <source>
        <dbReference type="Pfam" id="PF02581"/>
    </source>
</evidence>
<evidence type="ECO:0000256" key="6">
    <source>
        <dbReference type="ARBA" id="ARBA00047334"/>
    </source>
</evidence>
<accession>A0ABV5J5V3</accession>
<evidence type="ECO:0000256" key="7">
    <source>
        <dbReference type="ARBA" id="ARBA00047851"/>
    </source>
</evidence>
<dbReference type="EC" id="2.5.1.3" evidence="9"/>
<feature type="binding site" evidence="9">
    <location>
        <position position="137"/>
    </location>
    <ligand>
        <name>4-amino-2-methyl-5-(diphosphooxymethyl)pyrimidine</name>
        <dbReference type="ChEBI" id="CHEBI:57841"/>
    </ligand>
</feature>
<evidence type="ECO:0000313" key="14">
    <source>
        <dbReference type="Proteomes" id="UP001589654"/>
    </source>
</evidence>
<keyword evidence="2 9" id="KW-0808">Transferase</keyword>
<dbReference type="PANTHER" id="PTHR20857:SF15">
    <property type="entry name" value="THIAMINE-PHOSPHATE SYNTHASE"/>
    <property type="match status" value="1"/>
</dbReference>
<dbReference type="NCBIfam" id="TIGR00693">
    <property type="entry name" value="thiE"/>
    <property type="match status" value="1"/>
</dbReference>
<evidence type="ECO:0000256" key="11">
    <source>
        <dbReference type="RuleBase" id="RU004253"/>
    </source>
</evidence>
<dbReference type="InterPro" id="IPR036206">
    <property type="entry name" value="ThiamineP_synth_sf"/>
</dbReference>
<dbReference type="HAMAP" id="MF_00097">
    <property type="entry name" value="TMP_synthase"/>
    <property type="match status" value="1"/>
</dbReference>
<evidence type="ECO:0000256" key="8">
    <source>
        <dbReference type="ARBA" id="ARBA00047883"/>
    </source>
</evidence>
<comment type="cofactor">
    <cofactor evidence="9">
        <name>Mg(2+)</name>
        <dbReference type="ChEBI" id="CHEBI:18420"/>
    </cofactor>
    <text evidence="9">Binds 1 Mg(2+) ion per subunit.</text>
</comment>
<gene>
    <name evidence="9 13" type="primary">thiE</name>
    <name evidence="13" type="ORF">ACFFUR_09540</name>
</gene>
<evidence type="ECO:0000256" key="10">
    <source>
        <dbReference type="RuleBase" id="RU003826"/>
    </source>
</evidence>
<evidence type="ECO:0000256" key="4">
    <source>
        <dbReference type="ARBA" id="ARBA00022842"/>
    </source>
</evidence>
<organism evidence="13 14">
    <name type="scientific">Echinicola jeungdonensis</name>
    <dbReference type="NCBI Taxonomy" id="709343"/>
    <lineage>
        <taxon>Bacteria</taxon>
        <taxon>Pseudomonadati</taxon>
        <taxon>Bacteroidota</taxon>
        <taxon>Cytophagia</taxon>
        <taxon>Cytophagales</taxon>
        <taxon>Cyclobacteriaceae</taxon>
        <taxon>Echinicola</taxon>
    </lineage>
</organism>